<dbReference type="AlphaFoldDB" id="A0A8T0DEN3"/>
<reference evidence="5 6" key="1">
    <citation type="submission" date="2019-07" db="EMBL/GenBank/DDBJ databases">
        <title>Annotation for the trematode Paragonimus westermani.</title>
        <authorList>
            <person name="Choi Y.-J."/>
        </authorList>
    </citation>
    <scope>NUCLEOTIDE SEQUENCE [LARGE SCALE GENOMIC DNA]</scope>
    <source>
        <strain evidence="5">180907_Pwestermani</strain>
    </source>
</reference>
<evidence type="ECO:0000256" key="1">
    <source>
        <dbReference type="ARBA" id="ARBA00022618"/>
    </source>
</evidence>
<dbReference type="GO" id="GO:0005680">
    <property type="term" value="C:anaphase-promoting complex"/>
    <property type="evidence" value="ECO:0007669"/>
    <property type="project" value="InterPro"/>
</dbReference>
<proteinExistence type="predicted"/>
<organism evidence="5 6">
    <name type="scientific">Paragonimus westermani</name>
    <dbReference type="NCBI Taxonomy" id="34504"/>
    <lineage>
        <taxon>Eukaryota</taxon>
        <taxon>Metazoa</taxon>
        <taxon>Spiralia</taxon>
        <taxon>Lophotrochozoa</taxon>
        <taxon>Platyhelminthes</taxon>
        <taxon>Trematoda</taxon>
        <taxon>Digenea</taxon>
        <taxon>Plagiorchiida</taxon>
        <taxon>Troglotremata</taxon>
        <taxon>Troglotrematidae</taxon>
        <taxon>Paragonimus</taxon>
    </lineage>
</organism>
<dbReference type="OrthoDB" id="2504561at2759"/>
<evidence type="ECO:0000256" key="2">
    <source>
        <dbReference type="ARBA" id="ARBA00022776"/>
    </source>
</evidence>
<protein>
    <recommendedName>
        <fullName evidence="7">Anaphase-promoting complex subunit 5</fullName>
    </recommendedName>
</protein>
<dbReference type="GO" id="GO:0031145">
    <property type="term" value="P:anaphase-promoting complex-dependent catabolic process"/>
    <property type="evidence" value="ECO:0007669"/>
    <property type="project" value="TreeGrafter"/>
</dbReference>
<keyword evidence="1" id="KW-0132">Cell division</keyword>
<sequence length="740" mass="83904">MNDGFFKENIFADSVTHTNLVLFILLKEYICSLRLDEVVFRDDDVNRVDMYMYLYNTMKALAHGRIDRLRDIFEAVNFTHPSSVNELLFSGTISLEDDKFLATKESVFGLFLRRFSLGFHQRSFEGMSQFLGSFLKAYDKYTDGRVRISDLTSDPLRSTTSSTRNHTLETSLRIAESIGQLGGQPTTDLKQLDKTLSQFKCLFPNLPAPYYASHLLNTRKRNLTEAERNLLDYFETRMSSEKSEKNLSNICAYMAVAAANMHLSFGHWFRGRCLEKEALKKALESESKSPLSHVKITRNLLNANTEPFRYDGQISCSNLNRSTHVIVTELRTKFWSMVDSGAHPADLLALYFNSPAAMTPLYFAVYLLDLATMWLIYGYPILHTTLLQCVINADCLQPCPISDAVLSTAFAGMIMAFNAAGAVKQALQLARSAETVLYRFAEKSAFLRASLQVELDQALRSRIDMSHCDRLVNALRLFCPWEATLYQAEVERCRGNTSASHDLLQHVIEDVTCRLRDTTACTDSRHHTPKRSDSTDFLSHFEMPTLNGHVPVGGLVRLVQIGVRAQLALVELFLSVGMFTQAEAILDDARCWTNQYKLYAAETSRVLLRQAVAIAQSTFVEPVLTDLDDTLTQLLHQSDVHAQQRGLVFISRLRLRALNGDPERKTFLRLHLEQLWVALEFFRSVDDRRRILDVLVLLATALNASGHVAERNEVAQAFLELRDKYQFGAGFNSEEHISVL</sequence>
<evidence type="ECO:0000256" key="4">
    <source>
        <dbReference type="ARBA" id="ARBA00023306"/>
    </source>
</evidence>
<comment type="caution">
    <text evidence="5">The sequence shown here is derived from an EMBL/GenBank/DDBJ whole genome shotgun (WGS) entry which is preliminary data.</text>
</comment>
<keyword evidence="4" id="KW-0131">Cell cycle</keyword>
<dbReference type="EMBL" id="JTDF01005389">
    <property type="protein sequence ID" value="KAF8566269.1"/>
    <property type="molecule type" value="Genomic_DNA"/>
</dbReference>
<keyword evidence="2" id="KW-0498">Mitosis</keyword>
<dbReference type="PANTHER" id="PTHR12830">
    <property type="entry name" value="ANAPHASE-PROMOTING COMPLEX SUBUNIT 5"/>
    <property type="match status" value="1"/>
</dbReference>
<dbReference type="GO" id="GO:0051301">
    <property type="term" value="P:cell division"/>
    <property type="evidence" value="ECO:0007669"/>
    <property type="project" value="UniProtKB-KW"/>
</dbReference>
<dbReference type="GO" id="GO:0070979">
    <property type="term" value="P:protein K11-linked ubiquitination"/>
    <property type="evidence" value="ECO:0007669"/>
    <property type="project" value="TreeGrafter"/>
</dbReference>
<dbReference type="InterPro" id="IPR037679">
    <property type="entry name" value="Apc5"/>
</dbReference>
<accession>A0A8T0DEN3</accession>
<dbReference type="PANTHER" id="PTHR12830:SF9">
    <property type="entry name" value="ANAPHASE-PROMOTING COMPLEX SUBUNIT 5"/>
    <property type="match status" value="1"/>
</dbReference>
<name>A0A8T0DEN3_9TREM</name>
<dbReference type="Proteomes" id="UP000699462">
    <property type="component" value="Unassembled WGS sequence"/>
</dbReference>
<dbReference type="GO" id="GO:0045842">
    <property type="term" value="P:positive regulation of mitotic metaphase/anaphase transition"/>
    <property type="evidence" value="ECO:0007669"/>
    <property type="project" value="TreeGrafter"/>
</dbReference>
<evidence type="ECO:0000256" key="3">
    <source>
        <dbReference type="ARBA" id="ARBA00022786"/>
    </source>
</evidence>
<evidence type="ECO:0000313" key="5">
    <source>
        <dbReference type="EMBL" id="KAF8566269.1"/>
    </source>
</evidence>
<keyword evidence="3" id="KW-0833">Ubl conjugation pathway</keyword>
<gene>
    <name evidence="5" type="ORF">P879_05252</name>
</gene>
<keyword evidence="6" id="KW-1185">Reference proteome</keyword>
<evidence type="ECO:0000313" key="6">
    <source>
        <dbReference type="Proteomes" id="UP000699462"/>
    </source>
</evidence>
<evidence type="ECO:0008006" key="7">
    <source>
        <dbReference type="Google" id="ProtNLM"/>
    </source>
</evidence>